<keyword evidence="5" id="KW-0378">Hydrolase</keyword>
<comment type="similarity">
    <text evidence="2 10">Belongs to the purine nucleoside phosphorylase YfiH/LACC1 family.</text>
</comment>
<comment type="catalytic activity">
    <reaction evidence="1">
        <text>inosine + phosphate = alpha-D-ribose 1-phosphate + hypoxanthine</text>
        <dbReference type="Rhea" id="RHEA:27646"/>
        <dbReference type="ChEBI" id="CHEBI:17368"/>
        <dbReference type="ChEBI" id="CHEBI:17596"/>
        <dbReference type="ChEBI" id="CHEBI:43474"/>
        <dbReference type="ChEBI" id="CHEBI:57720"/>
        <dbReference type="EC" id="2.4.2.1"/>
    </reaction>
    <physiologicalReaction direction="left-to-right" evidence="1">
        <dbReference type="Rhea" id="RHEA:27647"/>
    </physiologicalReaction>
</comment>
<dbReference type="Proteomes" id="UP000257039">
    <property type="component" value="Unassembled WGS sequence"/>
</dbReference>
<comment type="catalytic activity">
    <reaction evidence="8">
        <text>adenosine + phosphate = alpha-D-ribose 1-phosphate + adenine</text>
        <dbReference type="Rhea" id="RHEA:27642"/>
        <dbReference type="ChEBI" id="CHEBI:16335"/>
        <dbReference type="ChEBI" id="CHEBI:16708"/>
        <dbReference type="ChEBI" id="CHEBI:43474"/>
        <dbReference type="ChEBI" id="CHEBI:57720"/>
        <dbReference type="EC" id="2.4.2.1"/>
    </reaction>
    <physiologicalReaction direction="left-to-right" evidence="8">
        <dbReference type="Rhea" id="RHEA:27643"/>
    </physiologicalReaction>
</comment>
<dbReference type="InterPro" id="IPR038371">
    <property type="entry name" value="Cu_polyphenol_OxRdtase_sf"/>
</dbReference>
<dbReference type="CDD" id="cd16833">
    <property type="entry name" value="YfiH"/>
    <property type="match status" value="1"/>
</dbReference>
<reference evidence="11 12" key="1">
    <citation type="submission" date="2017-04" db="EMBL/GenBank/DDBJ databases">
        <title>Draft genome sequence of Zooshikella ganghwensis VG4 isolated from Red Sea sediments.</title>
        <authorList>
            <person name="Rehman Z."/>
            <person name="Alam I."/>
            <person name="Kamau A."/>
            <person name="Bajic V."/>
            <person name="Leiknes T."/>
        </authorList>
    </citation>
    <scope>NUCLEOTIDE SEQUENCE [LARGE SCALE GENOMIC DNA]</scope>
    <source>
        <strain evidence="11 12">VG4</strain>
    </source>
</reference>
<dbReference type="PANTHER" id="PTHR30616">
    <property type="entry name" value="UNCHARACTERIZED PROTEIN YFIH"/>
    <property type="match status" value="1"/>
</dbReference>
<evidence type="ECO:0000313" key="12">
    <source>
        <dbReference type="Proteomes" id="UP000257039"/>
    </source>
</evidence>
<evidence type="ECO:0000256" key="10">
    <source>
        <dbReference type="RuleBase" id="RU361274"/>
    </source>
</evidence>
<keyword evidence="12" id="KW-1185">Reference proteome</keyword>
<dbReference type="AlphaFoldDB" id="A0A4P9VPN8"/>
<comment type="catalytic activity">
    <reaction evidence="9">
        <text>S-methyl-5'-thioadenosine + phosphate = 5-(methylsulfanyl)-alpha-D-ribose 1-phosphate + adenine</text>
        <dbReference type="Rhea" id="RHEA:11852"/>
        <dbReference type="ChEBI" id="CHEBI:16708"/>
        <dbReference type="ChEBI" id="CHEBI:17509"/>
        <dbReference type="ChEBI" id="CHEBI:43474"/>
        <dbReference type="ChEBI" id="CHEBI:58533"/>
        <dbReference type="EC" id="2.4.2.28"/>
    </reaction>
    <physiologicalReaction direction="left-to-right" evidence="9">
        <dbReference type="Rhea" id="RHEA:11853"/>
    </physiologicalReaction>
</comment>
<dbReference type="GO" id="GO:0016787">
    <property type="term" value="F:hydrolase activity"/>
    <property type="evidence" value="ECO:0007669"/>
    <property type="project" value="UniProtKB-KW"/>
</dbReference>
<evidence type="ECO:0000256" key="3">
    <source>
        <dbReference type="ARBA" id="ARBA00022679"/>
    </source>
</evidence>
<dbReference type="NCBIfam" id="TIGR00726">
    <property type="entry name" value="peptidoglycan editing factor PgeF"/>
    <property type="match status" value="1"/>
</dbReference>
<dbReference type="Gene3D" id="3.60.140.10">
    <property type="entry name" value="CNF1/YfiH-like putative cysteine hydrolases"/>
    <property type="match status" value="1"/>
</dbReference>
<evidence type="ECO:0000256" key="4">
    <source>
        <dbReference type="ARBA" id="ARBA00022723"/>
    </source>
</evidence>
<dbReference type="PANTHER" id="PTHR30616:SF2">
    <property type="entry name" value="PURINE NUCLEOSIDE PHOSPHORYLASE LACC1"/>
    <property type="match status" value="1"/>
</dbReference>
<name>A0A4P9VPN8_9GAMM</name>
<dbReference type="GO" id="GO:0005507">
    <property type="term" value="F:copper ion binding"/>
    <property type="evidence" value="ECO:0007669"/>
    <property type="project" value="TreeGrafter"/>
</dbReference>
<dbReference type="GO" id="GO:0017061">
    <property type="term" value="F:S-methyl-5-thioadenosine phosphorylase activity"/>
    <property type="evidence" value="ECO:0007669"/>
    <property type="project" value="UniProtKB-EC"/>
</dbReference>
<comment type="catalytic activity">
    <reaction evidence="7">
        <text>adenosine + H2O + H(+) = inosine + NH4(+)</text>
        <dbReference type="Rhea" id="RHEA:24408"/>
        <dbReference type="ChEBI" id="CHEBI:15377"/>
        <dbReference type="ChEBI" id="CHEBI:15378"/>
        <dbReference type="ChEBI" id="CHEBI:16335"/>
        <dbReference type="ChEBI" id="CHEBI:17596"/>
        <dbReference type="ChEBI" id="CHEBI:28938"/>
        <dbReference type="EC" id="3.5.4.4"/>
    </reaction>
    <physiologicalReaction direction="left-to-right" evidence="7">
        <dbReference type="Rhea" id="RHEA:24409"/>
    </physiologicalReaction>
</comment>
<dbReference type="RefSeq" id="WP_094788417.1">
    <property type="nucleotide sequence ID" value="NZ_NDXW01000001.1"/>
</dbReference>
<dbReference type="InterPro" id="IPR011324">
    <property type="entry name" value="Cytotoxic_necrot_fac-like_cat"/>
</dbReference>
<evidence type="ECO:0000256" key="7">
    <source>
        <dbReference type="ARBA" id="ARBA00047989"/>
    </source>
</evidence>
<evidence type="ECO:0000256" key="2">
    <source>
        <dbReference type="ARBA" id="ARBA00007353"/>
    </source>
</evidence>
<evidence type="ECO:0000256" key="6">
    <source>
        <dbReference type="ARBA" id="ARBA00022833"/>
    </source>
</evidence>
<keyword evidence="3" id="KW-0808">Transferase</keyword>
<organism evidence="11 12">
    <name type="scientific">Zooshikella ganghwensis</name>
    <dbReference type="NCBI Taxonomy" id="202772"/>
    <lineage>
        <taxon>Bacteria</taxon>
        <taxon>Pseudomonadati</taxon>
        <taxon>Pseudomonadota</taxon>
        <taxon>Gammaproteobacteria</taxon>
        <taxon>Oceanospirillales</taxon>
        <taxon>Zooshikellaceae</taxon>
        <taxon>Zooshikella</taxon>
    </lineage>
</organism>
<comment type="caution">
    <text evidence="11">The sequence shown here is derived from an EMBL/GenBank/DDBJ whole genome shotgun (WGS) entry which is preliminary data.</text>
</comment>
<dbReference type="InterPro" id="IPR003730">
    <property type="entry name" value="Cu_polyphenol_OxRdtase"/>
</dbReference>
<dbReference type="SUPFAM" id="SSF64438">
    <property type="entry name" value="CNF1/YfiH-like putative cysteine hydrolases"/>
    <property type="match status" value="1"/>
</dbReference>
<proteinExistence type="inferred from homology"/>
<sequence>MKVETKAEKLCKHRYLLAEWPAPANVHALVTTRVSGNSLPPYGYFNLALHVGDNEDRVAENRKLLMEDWALSQPIQWLKQEHGVEVINACNDGKERTADAVIITEPNLAGAVLTADCLPVFVTNLSGSKVAVIHAGWRGMAEGVIENTIHILEEPPEQLMVWLGPAISQQQYEVGEEVMQAFAGHQDTNRCFQPSQRKGHWYADLYELARIRLYSLGIEAIYGGNLCTYNQPEYFYSYRRENQTGRMASVIWFA</sequence>
<evidence type="ECO:0000256" key="1">
    <source>
        <dbReference type="ARBA" id="ARBA00000553"/>
    </source>
</evidence>
<gene>
    <name evidence="11" type="primary">pgeF</name>
    <name evidence="11" type="ORF">B9G39_19560</name>
</gene>
<dbReference type="EMBL" id="NDXW01000001">
    <property type="protein sequence ID" value="RDH45465.1"/>
    <property type="molecule type" value="Genomic_DNA"/>
</dbReference>
<accession>A0A4P9VPN8</accession>
<evidence type="ECO:0000256" key="9">
    <source>
        <dbReference type="ARBA" id="ARBA00049893"/>
    </source>
</evidence>
<protein>
    <recommendedName>
        <fullName evidence="10">Purine nucleoside phosphorylase</fullName>
    </recommendedName>
</protein>
<dbReference type="Pfam" id="PF02578">
    <property type="entry name" value="Cu-oxidase_4"/>
    <property type="match status" value="1"/>
</dbReference>
<evidence type="ECO:0000313" key="11">
    <source>
        <dbReference type="EMBL" id="RDH45465.1"/>
    </source>
</evidence>
<evidence type="ECO:0000256" key="8">
    <source>
        <dbReference type="ARBA" id="ARBA00048968"/>
    </source>
</evidence>
<evidence type="ECO:0000256" key="5">
    <source>
        <dbReference type="ARBA" id="ARBA00022801"/>
    </source>
</evidence>
<keyword evidence="6" id="KW-0862">Zinc</keyword>
<keyword evidence="4" id="KW-0479">Metal-binding</keyword>